<evidence type="ECO:0000313" key="7">
    <source>
        <dbReference type="EMBL" id="EUB57536.1"/>
    </source>
</evidence>
<dbReference type="PANTHER" id="PTHR10736:SF0">
    <property type="entry name" value="BESTROPHIN HOMOLOG"/>
    <property type="match status" value="1"/>
</dbReference>
<dbReference type="KEGG" id="egl:EGR_07627"/>
<feature type="transmembrane region" description="Helical" evidence="6">
    <location>
        <begin position="29"/>
        <end position="47"/>
    </location>
</feature>
<keyword evidence="6" id="KW-0406">Ion transport</keyword>
<keyword evidence="6" id="KW-0869">Chloride channel</keyword>
<proteinExistence type="inferred from homology"/>
<evidence type="ECO:0000256" key="6">
    <source>
        <dbReference type="RuleBase" id="RU363126"/>
    </source>
</evidence>
<evidence type="ECO:0000313" key="8">
    <source>
        <dbReference type="Proteomes" id="UP000019149"/>
    </source>
</evidence>
<sequence>MPISYVDDISAGSGAFIFLKILRRWKGSLYKLVWVDLLLYLCAYYAISLTYRLALPEPQKRVFEDVVRFCEGMKGNIPVSFLLGFFVSGVIGRWYKMYMLIPWMNQIAYSTMSYVNCADKTISRGIRLSLMRYMNLAWILLMRRISDQIADRFKQLDEDSNSDDEGITKYCEYRSTRCKRRTKLKHANQHPWSISQFRRSQHSATRTPRTPFDGGVAFSYKRASFYHSTLLTDDSPSSPTPREQSIDMFNPFEGDDEWSIRATLHEFNKDRKVRETFGKIITEPEIRAFEAIAKYYFKQTRQRYLPEYWVPLQWAVRLVQKAGLHGNIPDPRMIGVMFKEIGEFRTQLQTLEVYSSIMMPLVYTQLKHSQLLPTRASILHLCNAYLSNLLLGQVVIIAVYSYFGCEILASQFLEVAKVPGEAVVDFFVPIFSIFYFLFLMGWLKVALCVMNPFGDDDEDFETSAILNYNLDVSYRSVLMDESTYPEGLSAATFETSTMKGVEDDNLAEFIKSVSDELARVDNAVETNELTNLELRHHLCDCCFRLKPAKKQRLVTDHFHIFTFTPKITARNTSPQVSERIDISEYGDSFLTFLPSFLLCSK</sequence>
<keyword evidence="2 6" id="KW-0812">Transmembrane</keyword>
<dbReference type="InterPro" id="IPR021134">
    <property type="entry name" value="Bestrophin-like"/>
</dbReference>
<dbReference type="OMA" id="YRSTRCK"/>
<dbReference type="InterPro" id="IPR000615">
    <property type="entry name" value="Bestrophin"/>
</dbReference>
<comment type="subcellular location">
    <subcellularLocation>
        <location evidence="6">Cell membrane</location>
        <topology evidence="6">Multi-pass membrane protein</topology>
    </subcellularLocation>
    <subcellularLocation>
        <location evidence="1">Membrane</location>
    </subcellularLocation>
</comment>
<dbReference type="EMBL" id="APAU02000082">
    <property type="protein sequence ID" value="EUB57536.1"/>
    <property type="molecule type" value="Genomic_DNA"/>
</dbReference>
<evidence type="ECO:0000256" key="4">
    <source>
        <dbReference type="ARBA" id="ARBA00023136"/>
    </source>
</evidence>
<dbReference type="GO" id="GO:0005886">
    <property type="term" value="C:plasma membrane"/>
    <property type="evidence" value="ECO:0007669"/>
    <property type="project" value="UniProtKB-SubCell"/>
</dbReference>
<keyword evidence="6" id="KW-0813">Transport</keyword>
<name>W6UAI0_ECHGR</name>
<keyword evidence="3 6" id="KW-1133">Transmembrane helix</keyword>
<keyword evidence="4 6" id="KW-0472">Membrane</keyword>
<dbReference type="Pfam" id="PF01062">
    <property type="entry name" value="Bestrophin"/>
    <property type="match status" value="3"/>
</dbReference>
<dbReference type="GO" id="GO:0034707">
    <property type="term" value="C:chloride channel complex"/>
    <property type="evidence" value="ECO:0007669"/>
    <property type="project" value="UniProtKB-KW"/>
</dbReference>
<keyword evidence="8" id="KW-1185">Reference proteome</keyword>
<keyword evidence="6" id="KW-0868">Chloride</keyword>
<dbReference type="OrthoDB" id="201595at2759"/>
<comment type="function">
    <text evidence="6">Forms chloride channels.</text>
</comment>
<dbReference type="AlphaFoldDB" id="W6UAI0"/>
<feature type="transmembrane region" description="Helical" evidence="6">
    <location>
        <begin position="385"/>
        <end position="403"/>
    </location>
</feature>
<keyword evidence="6" id="KW-0407">Ion channel</keyword>
<dbReference type="GO" id="GO:0005254">
    <property type="term" value="F:chloride channel activity"/>
    <property type="evidence" value="ECO:0007669"/>
    <property type="project" value="UniProtKB-KW"/>
</dbReference>
<evidence type="ECO:0000256" key="1">
    <source>
        <dbReference type="ARBA" id="ARBA00004370"/>
    </source>
</evidence>
<dbReference type="RefSeq" id="XP_024348732.1">
    <property type="nucleotide sequence ID" value="XM_024496876.1"/>
</dbReference>
<keyword evidence="6" id="KW-1003">Cell membrane</keyword>
<feature type="transmembrane region" description="Helical" evidence="6">
    <location>
        <begin position="77"/>
        <end position="95"/>
    </location>
</feature>
<reference evidence="7 8" key="1">
    <citation type="journal article" date="2013" name="Nat. Genet.">
        <title>The genome of the hydatid tapeworm Echinococcus granulosus.</title>
        <authorList>
            <person name="Zheng H."/>
            <person name="Zhang W."/>
            <person name="Zhang L."/>
            <person name="Zhang Z."/>
            <person name="Li J."/>
            <person name="Lu G."/>
            <person name="Zhu Y."/>
            <person name="Wang Y."/>
            <person name="Huang Y."/>
            <person name="Liu J."/>
            <person name="Kang H."/>
            <person name="Chen J."/>
            <person name="Wang L."/>
            <person name="Chen A."/>
            <person name="Yu S."/>
            <person name="Gao Z."/>
            <person name="Jin L."/>
            <person name="Gu W."/>
            <person name="Wang Z."/>
            <person name="Zhao L."/>
            <person name="Shi B."/>
            <person name="Wen H."/>
            <person name="Lin R."/>
            <person name="Jones M.K."/>
            <person name="Brejova B."/>
            <person name="Vinar T."/>
            <person name="Zhao G."/>
            <person name="McManus D.P."/>
            <person name="Chen Z."/>
            <person name="Zhou Y."/>
            <person name="Wang S."/>
        </authorList>
    </citation>
    <scope>NUCLEOTIDE SEQUENCE [LARGE SCALE GENOMIC DNA]</scope>
</reference>
<dbReference type="Proteomes" id="UP000019149">
    <property type="component" value="Unassembled WGS sequence"/>
</dbReference>
<evidence type="ECO:0000256" key="3">
    <source>
        <dbReference type="ARBA" id="ARBA00022989"/>
    </source>
</evidence>
<protein>
    <recommendedName>
        <fullName evidence="6">Bestrophin homolog</fullName>
    </recommendedName>
</protein>
<accession>W6UAI0</accession>
<feature type="transmembrane region" description="Helical" evidence="6">
    <location>
        <begin position="423"/>
        <end position="443"/>
    </location>
</feature>
<evidence type="ECO:0000256" key="2">
    <source>
        <dbReference type="ARBA" id="ARBA00022692"/>
    </source>
</evidence>
<comment type="similarity">
    <text evidence="5 6">Belongs to the anion channel-forming bestrophin (TC 1.A.46) family. Calcium-sensitive chloride channel subfamily.</text>
</comment>
<gene>
    <name evidence="7" type="ORF">EGR_07627</name>
</gene>
<comment type="caution">
    <text evidence="7">The sequence shown here is derived from an EMBL/GenBank/DDBJ whole genome shotgun (WGS) entry which is preliminary data.</text>
</comment>
<dbReference type="CTD" id="36343342"/>
<organism evidence="7 8">
    <name type="scientific">Echinococcus granulosus</name>
    <name type="common">Hydatid tapeworm</name>
    <dbReference type="NCBI Taxonomy" id="6210"/>
    <lineage>
        <taxon>Eukaryota</taxon>
        <taxon>Metazoa</taxon>
        <taxon>Spiralia</taxon>
        <taxon>Lophotrochozoa</taxon>
        <taxon>Platyhelminthes</taxon>
        <taxon>Cestoda</taxon>
        <taxon>Eucestoda</taxon>
        <taxon>Cyclophyllidea</taxon>
        <taxon>Taeniidae</taxon>
        <taxon>Echinococcus</taxon>
        <taxon>Echinococcus granulosus group</taxon>
    </lineage>
</organism>
<evidence type="ECO:0000256" key="5">
    <source>
        <dbReference type="ARBA" id="ARBA00034769"/>
    </source>
</evidence>
<dbReference type="GeneID" id="36343342"/>
<dbReference type="PANTHER" id="PTHR10736">
    <property type="entry name" value="BESTROPHIN"/>
    <property type="match status" value="1"/>
</dbReference>